<dbReference type="PANTHER" id="PTHR43646">
    <property type="entry name" value="GLYCOSYLTRANSFERASE"/>
    <property type="match status" value="1"/>
</dbReference>
<evidence type="ECO:0000313" key="9">
    <source>
        <dbReference type="Proteomes" id="UP000471640"/>
    </source>
</evidence>
<dbReference type="Gene3D" id="3.90.550.10">
    <property type="entry name" value="Spore Coat Polysaccharide Biosynthesis Protein SpsA, Chain A"/>
    <property type="match status" value="1"/>
</dbReference>
<dbReference type="InterPro" id="IPR001173">
    <property type="entry name" value="Glyco_trans_2-like"/>
</dbReference>
<reference evidence="8 9" key="2">
    <citation type="submission" date="2020-02" db="EMBL/GenBank/DDBJ databases">
        <title>Genome sequences of Thiorhodococcus mannitoliphagus and Thiorhodococcus minor, purple sulfur photosynthetic bacteria in the gammaproteobacterial family, Chromatiaceae.</title>
        <authorList>
            <person name="Aviles F.A."/>
            <person name="Meyer T.E."/>
            <person name="Kyndt J.A."/>
        </authorList>
    </citation>
    <scope>NUCLEOTIDE SEQUENCE [LARGE SCALE GENOMIC DNA]</scope>
    <source>
        <strain evidence="8 9">DSM 18266</strain>
    </source>
</reference>
<keyword evidence="6" id="KW-0812">Transmembrane</keyword>
<evidence type="ECO:0000256" key="3">
    <source>
        <dbReference type="ARBA" id="ARBA00022676"/>
    </source>
</evidence>
<dbReference type="InterPro" id="IPR029044">
    <property type="entry name" value="Nucleotide-diphossugar_trans"/>
</dbReference>
<evidence type="ECO:0000256" key="6">
    <source>
        <dbReference type="SAM" id="Phobius"/>
    </source>
</evidence>
<evidence type="ECO:0000256" key="1">
    <source>
        <dbReference type="ARBA" id="ARBA00004236"/>
    </source>
</evidence>
<keyword evidence="6" id="KW-1133">Transmembrane helix</keyword>
<feature type="transmembrane region" description="Helical" evidence="6">
    <location>
        <begin position="304"/>
        <end position="324"/>
    </location>
</feature>
<keyword evidence="2" id="KW-1003">Cell membrane</keyword>
<feature type="domain" description="Glycosyltransferase 2-like" evidence="7">
    <location>
        <begin position="44"/>
        <end position="176"/>
    </location>
</feature>
<dbReference type="EMBL" id="JAAIJR010000042">
    <property type="protein sequence ID" value="NEX20992.1"/>
    <property type="molecule type" value="Genomic_DNA"/>
</dbReference>
<comment type="caution">
    <text evidence="8">The sequence shown here is derived from an EMBL/GenBank/DDBJ whole genome shotgun (WGS) entry which is preliminary data.</text>
</comment>
<organism evidence="8 9">
    <name type="scientific">Thiorhodococcus mannitoliphagus</name>
    <dbReference type="NCBI Taxonomy" id="329406"/>
    <lineage>
        <taxon>Bacteria</taxon>
        <taxon>Pseudomonadati</taxon>
        <taxon>Pseudomonadota</taxon>
        <taxon>Gammaproteobacteria</taxon>
        <taxon>Chromatiales</taxon>
        <taxon>Chromatiaceae</taxon>
        <taxon>Thiorhodococcus</taxon>
    </lineage>
</organism>
<evidence type="ECO:0000256" key="5">
    <source>
        <dbReference type="ARBA" id="ARBA00023136"/>
    </source>
</evidence>
<dbReference type="Proteomes" id="UP000471640">
    <property type="component" value="Unassembled WGS sequence"/>
</dbReference>
<keyword evidence="3" id="KW-0328">Glycosyltransferase</keyword>
<gene>
    <name evidence="8" type="ORF">G3480_11825</name>
</gene>
<proteinExistence type="predicted"/>
<dbReference type="RefSeq" id="WP_164654097.1">
    <property type="nucleotide sequence ID" value="NZ_JAAIJR010000042.1"/>
</dbReference>
<dbReference type="SUPFAM" id="SSF53448">
    <property type="entry name" value="Nucleotide-diphospho-sugar transferases"/>
    <property type="match status" value="1"/>
</dbReference>
<name>A0A6P1DXY0_9GAMM</name>
<reference evidence="9" key="1">
    <citation type="journal article" date="2020" name="Microbiol. Resour. Announc.">
        <title>Draft Genome Sequences of Thiorhodococcus mannitoliphagus and Thiorhodococcus minor, Purple Sulfur Photosynthetic Bacteria in the Gammaproteobacterial Family Chromatiaceae.</title>
        <authorList>
            <person name="Aviles F.A."/>
            <person name="Meyer T.E."/>
            <person name="Kyndt J.A."/>
        </authorList>
    </citation>
    <scope>NUCLEOTIDE SEQUENCE [LARGE SCALE GENOMIC DNA]</scope>
    <source>
        <strain evidence="9">DSM 18266</strain>
    </source>
</reference>
<accession>A0A6P1DXY0</accession>
<sequence>MPTELLWLLLPWSLAFVFLGRIRTCPPLKHLVDKISQADAIKVSVIIPARNEQLRLPPLLASLQTQDYANYEVIVVDDNSTDTTAALARAAGAKTLALTELADGWIGKPHACWVGAQEASGDLFVFLDADTELEPTGLRRIVATHAKHGGLVSVQPYHRMVKAYEYLSSMFFIVMMGSIRSFTLAGDAVKSNGSFGPCMVCSREDYFRTGGHRLVRTEIIDDVALAREMAQRGVRASNFIGAGTISFRMYPGGLRDLVDGWTKNFARGAMTTDPLILVMMICWVSGASASVDALVGWWRDGMSAWVVAGLVAYPAYVLQLLWLLRKLGNFGLVTALSYPVSLVFFTAVFLRSLYRTLVRNSVHWKGRSIPIRTSG</sequence>
<dbReference type="AlphaFoldDB" id="A0A6P1DXY0"/>
<comment type="subcellular location">
    <subcellularLocation>
        <location evidence="1">Cell membrane</location>
    </subcellularLocation>
</comment>
<dbReference type="PANTHER" id="PTHR43646:SF2">
    <property type="entry name" value="GLYCOSYLTRANSFERASE 2-LIKE DOMAIN-CONTAINING PROTEIN"/>
    <property type="match status" value="1"/>
</dbReference>
<dbReference type="GO" id="GO:0016757">
    <property type="term" value="F:glycosyltransferase activity"/>
    <property type="evidence" value="ECO:0007669"/>
    <property type="project" value="UniProtKB-KW"/>
</dbReference>
<feature type="transmembrane region" description="Helical" evidence="6">
    <location>
        <begin position="275"/>
        <end position="297"/>
    </location>
</feature>
<dbReference type="Pfam" id="PF00535">
    <property type="entry name" value="Glycos_transf_2"/>
    <property type="match status" value="1"/>
</dbReference>
<dbReference type="GO" id="GO:0005886">
    <property type="term" value="C:plasma membrane"/>
    <property type="evidence" value="ECO:0007669"/>
    <property type="project" value="UniProtKB-SubCell"/>
</dbReference>
<keyword evidence="5 6" id="KW-0472">Membrane</keyword>
<evidence type="ECO:0000256" key="2">
    <source>
        <dbReference type="ARBA" id="ARBA00022475"/>
    </source>
</evidence>
<protein>
    <submittedName>
        <fullName evidence="8">Glycosyltransferase</fullName>
    </submittedName>
</protein>
<evidence type="ECO:0000256" key="4">
    <source>
        <dbReference type="ARBA" id="ARBA00022679"/>
    </source>
</evidence>
<evidence type="ECO:0000259" key="7">
    <source>
        <dbReference type="Pfam" id="PF00535"/>
    </source>
</evidence>
<feature type="transmembrane region" description="Helical" evidence="6">
    <location>
        <begin position="330"/>
        <end position="350"/>
    </location>
</feature>
<evidence type="ECO:0000313" key="8">
    <source>
        <dbReference type="EMBL" id="NEX20992.1"/>
    </source>
</evidence>
<keyword evidence="9" id="KW-1185">Reference proteome</keyword>
<keyword evidence="4 8" id="KW-0808">Transferase</keyword>
<dbReference type="CDD" id="cd00761">
    <property type="entry name" value="Glyco_tranf_GTA_type"/>
    <property type="match status" value="1"/>
</dbReference>